<name>A0A7J0FLY5_9ERIC</name>
<dbReference type="AlphaFoldDB" id="A0A7J0FLY5"/>
<evidence type="ECO:0000259" key="8">
    <source>
        <dbReference type="Pfam" id="PF12231"/>
    </source>
</evidence>
<feature type="domain" description="Telomere-associated protein Rif1 N-terminal" evidence="8">
    <location>
        <begin position="18"/>
        <end position="157"/>
    </location>
</feature>
<comment type="subcellular location">
    <subcellularLocation>
        <location evidence="2">Chromosome</location>
        <location evidence="2">Telomere</location>
    </subcellularLocation>
    <subcellularLocation>
        <location evidence="1">Nucleus</location>
    </subcellularLocation>
</comment>
<evidence type="ECO:0000313" key="9">
    <source>
        <dbReference type="EMBL" id="GFY99715.1"/>
    </source>
</evidence>
<protein>
    <recommendedName>
        <fullName evidence="8">Telomere-associated protein Rif1 N-terminal domain-containing protein</fullName>
    </recommendedName>
</protein>
<keyword evidence="10" id="KW-1185">Reference proteome</keyword>
<dbReference type="OrthoDB" id="5399929at2759"/>
<feature type="region of interest" description="Disordered" evidence="7">
    <location>
        <begin position="1135"/>
        <end position="1183"/>
    </location>
</feature>
<dbReference type="InterPro" id="IPR016024">
    <property type="entry name" value="ARM-type_fold"/>
</dbReference>
<sequence length="1188" mass="133778">MANFSHQIEEIKTLLSSTTKSDKSVAYSTLLHLPRTVQLRHRPFSDSIARRRLSLSLLSPILTDISSDDEEIAAQALKCLGFVIYHPALLATILGDDANLILDSLTKVIITTRMKSICNLGMWCISVQQFDALYLAANFHSLLRAIVHALDNPIGSLCQQLSRLCRGWPDGLGLRFEGLLRSKIFGMKFPSSCSLLEANDWGQIMQRNFKLSSALQLAVMKLTTQLNDKMRDTPNIWAPPIYRRLISMDKRARDMAERCLLKIRPTIYPPSLTLSKAIVIDMKGKFLPGMKELLNHGLKIQAVQAWEWFIRLLGPYGVKNRHLVNEMLKIPEQTFSDADPQVQIASLVAWEGLIDALIRPPISAPETIKAVEHGFQKGRTCEGKSGEGEGFSKSIKLVMTPIVGIMSSKCDASVHSSCLNTWCYLLHKLDYFVNSPPIVKTVLEPILDAVFRVGPDSKSNWLWNSCLDLLDDFILTKSRDVDYDLNNHKNYQLSAKIPTTGPPTSGKCSWKHYPVKWLPWDLNQLDFWLKMIRILINQGSMVTVPMEAKGFVFNAALRIFRSVLKGVRIVLKNSSVNYDEVKLCLNKLLGLLKMICEDVNSENSDVNNLHQSSLQFVVAVMEELEPSVLGSPLYKVALDLNYIDPLQSVNETKHAEVLGVRFTLYKDMVSPVIYLIILYFYGVFKSTLNTPGAKIVMEDACRNFKMILSSFEPSEILETVVSLLYKHVGFGCLKVWIPIAKGLKEYIDEAKDVSLLKPDCDNPRSLAVCDFLSYPFAVCSGPQKQLTTVQSTGLQESIVSFQSQRRLELEHVIEVSKSLYVSVDHVSRFVSSISNSFAEDLSLTLNGCLDDDTKVLGCGTELNSSNNNQDHDLLLLCGNIVICVLEHILVSGVSSTGNKDTDGGDYKRSSGINNSLGLAARFMTLSRTMIETIPPPDSALISRVFSVLVHFVDCLRLKEDILSFVQIMSSPLLQWLSYAEIPCQDTKRQLQLLWTKTLNCLRSRCPPLTFDSSFLKRQAPLLKRTLDHPNPSISEPTITFWNSTYALEKLDYPPNLLSVLDKLSRNGRINLCKRTLPFIEKCNSKTNAPQRYRVSTATQNRCSKRVELLEEKVNGIEDNDKQSLCQKRKRQELTEHQKEVRRAQQGRERDCSGHGPGIRTYSALDFSQGNEESQDSQEIRDADLSWRC</sequence>
<dbReference type="GO" id="GO:0000723">
    <property type="term" value="P:telomere maintenance"/>
    <property type="evidence" value="ECO:0007669"/>
    <property type="project" value="TreeGrafter"/>
</dbReference>
<comment type="caution">
    <text evidence="9">The sequence shown here is derived from an EMBL/GenBank/DDBJ whole genome shotgun (WGS) entry which is preliminary data.</text>
</comment>
<dbReference type="PANTHER" id="PTHR22928">
    <property type="entry name" value="TELOMERE-ASSOCIATED PROTEIN RIF1"/>
    <property type="match status" value="1"/>
</dbReference>
<dbReference type="InterPro" id="IPR022031">
    <property type="entry name" value="Rif1_N"/>
</dbReference>
<evidence type="ECO:0000256" key="6">
    <source>
        <dbReference type="ARBA" id="ARBA00023306"/>
    </source>
</evidence>
<keyword evidence="3" id="KW-0158">Chromosome</keyword>
<dbReference type="GO" id="GO:0005634">
    <property type="term" value="C:nucleus"/>
    <property type="evidence" value="ECO:0007669"/>
    <property type="project" value="UniProtKB-SubCell"/>
</dbReference>
<accession>A0A7J0FLY5</accession>
<feature type="compositionally biased region" description="Basic and acidic residues" evidence="7">
    <location>
        <begin position="1135"/>
        <end position="1152"/>
    </location>
</feature>
<evidence type="ECO:0000256" key="3">
    <source>
        <dbReference type="ARBA" id="ARBA00022454"/>
    </source>
</evidence>
<dbReference type="Pfam" id="PF12231">
    <property type="entry name" value="Rif1_N"/>
    <property type="match status" value="2"/>
</dbReference>
<evidence type="ECO:0000256" key="4">
    <source>
        <dbReference type="ARBA" id="ARBA00022895"/>
    </source>
</evidence>
<feature type="domain" description="Telomere-associated protein Rif1 N-terminal" evidence="8">
    <location>
        <begin position="220"/>
        <end position="427"/>
    </location>
</feature>
<evidence type="ECO:0000256" key="2">
    <source>
        <dbReference type="ARBA" id="ARBA00004574"/>
    </source>
</evidence>
<organism evidence="9 10">
    <name type="scientific">Actinidia rufa</name>
    <dbReference type="NCBI Taxonomy" id="165716"/>
    <lineage>
        <taxon>Eukaryota</taxon>
        <taxon>Viridiplantae</taxon>
        <taxon>Streptophyta</taxon>
        <taxon>Embryophyta</taxon>
        <taxon>Tracheophyta</taxon>
        <taxon>Spermatophyta</taxon>
        <taxon>Magnoliopsida</taxon>
        <taxon>eudicotyledons</taxon>
        <taxon>Gunneridae</taxon>
        <taxon>Pentapetalae</taxon>
        <taxon>asterids</taxon>
        <taxon>Ericales</taxon>
        <taxon>Actinidiaceae</taxon>
        <taxon>Actinidia</taxon>
    </lineage>
</organism>
<keyword evidence="4" id="KW-0779">Telomere</keyword>
<evidence type="ECO:0000256" key="7">
    <source>
        <dbReference type="SAM" id="MobiDB-lite"/>
    </source>
</evidence>
<dbReference type="PANTHER" id="PTHR22928:SF3">
    <property type="entry name" value="TELOMERE-ASSOCIATED PROTEIN RIF1"/>
    <property type="match status" value="1"/>
</dbReference>
<evidence type="ECO:0000256" key="1">
    <source>
        <dbReference type="ARBA" id="ARBA00004123"/>
    </source>
</evidence>
<dbReference type="Proteomes" id="UP000585474">
    <property type="component" value="Unassembled WGS sequence"/>
</dbReference>
<reference evidence="9 10" key="1">
    <citation type="submission" date="2019-07" db="EMBL/GenBank/DDBJ databases">
        <title>De Novo Assembly of kiwifruit Actinidia rufa.</title>
        <authorList>
            <person name="Sugita-Konishi S."/>
            <person name="Sato K."/>
            <person name="Mori E."/>
            <person name="Abe Y."/>
            <person name="Kisaki G."/>
            <person name="Hamano K."/>
            <person name="Suezawa K."/>
            <person name="Otani M."/>
            <person name="Fukuda T."/>
            <person name="Manabe T."/>
            <person name="Gomi K."/>
            <person name="Tabuchi M."/>
            <person name="Akimitsu K."/>
            <person name="Kataoka I."/>
        </authorList>
    </citation>
    <scope>NUCLEOTIDE SEQUENCE [LARGE SCALE GENOMIC DNA]</scope>
    <source>
        <strain evidence="10">cv. Fuchu</strain>
    </source>
</reference>
<evidence type="ECO:0000256" key="5">
    <source>
        <dbReference type="ARBA" id="ARBA00023242"/>
    </source>
</evidence>
<keyword evidence="6" id="KW-0131">Cell cycle</keyword>
<evidence type="ECO:0000313" key="10">
    <source>
        <dbReference type="Proteomes" id="UP000585474"/>
    </source>
</evidence>
<dbReference type="GO" id="GO:0000781">
    <property type="term" value="C:chromosome, telomeric region"/>
    <property type="evidence" value="ECO:0007669"/>
    <property type="project" value="UniProtKB-SubCell"/>
</dbReference>
<dbReference type="EMBL" id="BJWL01000013">
    <property type="protein sequence ID" value="GFY99715.1"/>
    <property type="molecule type" value="Genomic_DNA"/>
</dbReference>
<dbReference type="SUPFAM" id="SSF48371">
    <property type="entry name" value="ARM repeat"/>
    <property type="match status" value="1"/>
</dbReference>
<gene>
    <name evidence="9" type="ORF">Acr_13g0011150</name>
</gene>
<proteinExistence type="predicted"/>
<keyword evidence="5" id="KW-0539">Nucleus</keyword>